<sequence>MRMKFVDLFEHAIKLGFKTIPVEEQYYKMTFETNDSLNIEISFPNDTIDEDLGDNVNIDWDYRIKNKENVEIHREWFDYYSGNAKTKIENMQSDIFIYINNFANSKFKIIQRSALSLFGVKFFKYKELIFE</sequence>
<evidence type="ECO:0000313" key="2">
    <source>
        <dbReference type="Proteomes" id="UP000199354"/>
    </source>
</evidence>
<proteinExistence type="predicted"/>
<dbReference type="AlphaFoldDB" id="A0A1G5E1I7"/>
<dbReference type="RefSeq" id="WP_091141123.1">
    <property type="nucleotide sequence ID" value="NZ_FMVF01000004.1"/>
</dbReference>
<dbReference type="STRING" id="490189.SAMN02927903_00902"/>
<name>A0A1G5E1I7_9FLAO</name>
<reference evidence="1 2" key="1">
    <citation type="submission" date="2016-10" db="EMBL/GenBank/DDBJ databases">
        <authorList>
            <person name="de Groot N.N."/>
        </authorList>
    </citation>
    <scope>NUCLEOTIDE SEQUENCE [LARGE SCALE GENOMIC DNA]</scope>
    <source>
        <strain evidence="1 2">CGMCC 1.7031</strain>
    </source>
</reference>
<gene>
    <name evidence="1" type="ORF">SAMN02927903_00902</name>
</gene>
<protein>
    <submittedName>
        <fullName evidence="1">Uncharacterized protein</fullName>
    </submittedName>
</protein>
<dbReference type="EMBL" id="FMVF01000004">
    <property type="protein sequence ID" value="SCY20581.1"/>
    <property type="molecule type" value="Genomic_DNA"/>
</dbReference>
<accession>A0A1G5E1I7</accession>
<keyword evidence="2" id="KW-1185">Reference proteome</keyword>
<dbReference type="OrthoDB" id="1362048at2"/>
<evidence type="ECO:0000313" key="1">
    <source>
        <dbReference type="EMBL" id="SCY20581.1"/>
    </source>
</evidence>
<organism evidence="1 2">
    <name type="scientific">Flavobacterium caeni</name>
    <dbReference type="NCBI Taxonomy" id="490189"/>
    <lineage>
        <taxon>Bacteria</taxon>
        <taxon>Pseudomonadati</taxon>
        <taxon>Bacteroidota</taxon>
        <taxon>Flavobacteriia</taxon>
        <taxon>Flavobacteriales</taxon>
        <taxon>Flavobacteriaceae</taxon>
        <taxon>Flavobacterium</taxon>
    </lineage>
</organism>
<dbReference type="Proteomes" id="UP000199354">
    <property type="component" value="Unassembled WGS sequence"/>
</dbReference>